<protein>
    <submittedName>
        <fullName evidence="1">Uncharacterized protein</fullName>
    </submittedName>
</protein>
<evidence type="ECO:0000313" key="1">
    <source>
        <dbReference type="EMBL" id="CZS99649.1"/>
    </source>
</evidence>
<gene>
    <name evidence="1" type="ORF">RAG0_07975</name>
</gene>
<accession>A0A1E1KNN9</accession>
<dbReference type="AlphaFoldDB" id="A0A1E1KNN9"/>
<reference evidence="2" key="1">
    <citation type="submission" date="2016-03" db="EMBL/GenBank/DDBJ databases">
        <authorList>
            <person name="Guldener U."/>
        </authorList>
    </citation>
    <scope>NUCLEOTIDE SEQUENCE [LARGE SCALE GENOMIC DNA]</scope>
    <source>
        <strain evidence="2">04CH-RAC-A.6.1</strain>
    </source>
</reference>
<sequence>MSKASLACARFGNLLGFDNAMMNGLQALPQ</sequence>
<organism evidence="1 2">
    <name type="scientific">Rhynchosporium agropyri</name>
    <dbReference type="NCBI Taxonomy" id="914238"/>
    <lineage>
        <taxon>Eukaryota</taxon>
        <taxon>Fungi</taxon>
        <taxon>Dikarya</taxon>
        <taxon>Ascomycota</taxon>
        <taxon>Pezizomycotina</taxon>
        <taxon>Leotiomycetes</taxon>
        <taxon>Helotiales</taxon>
        <taxon>Ploettnerulaceae</taxon>
        <taxon>Rhynchosporium</taxon>
    </lineage>
</organism>
<keyword evidence="2" id="KW-1185">Reference proteome</keyword>
<evidence type="ECO:0000313" key="2">
    <source>
        <dbReference type="Proteomes" id="UP000178912"/>
    </source>
</evidence>
<dbReference type="EMBL" id="FJUX01000042">
    <property type="protein sequence ID" value="CZS99649.1"/>
    <property type="molecule type" value="Genomic_DNA"/>
</dbReference>
<proteinExistence type="predicted"/>
<dbReference type="Proteomes" id="UP000178912">
    <property type="component" value="Unassembled WGS sequence"/>
</dbReference>
<name>A0A1E1KNN9_9HELO</name>